<organism evidence="2 3">
    <name type="scientific">Sediminitomix flava</name>
    <dbReference type="NCBI Taxonomy" id="379075"/>
    <lineage>
        <taxon>Bacteria</taxon>
        <taxon>Pseudomonadati</taxon>
        <taxon>Bacteroidota</taxon>
        <taxon>Cytophagia</taxon>
        <taxon>Cytophagales</taxon>
        <taxon>Flammeovirgaceae</taxon>
        <taxon>Sediminitomix</taxon>
    </lineage>
</organism>
<evidence type="ECO:0000259" key="1">
    <source>
        <dbReference type="Pfam" id="PF05235"/>
    </source>
</evidence>
<dbReference type="Gene3D" id="1.40.20.10">
    <property type="entry name" value="CHAD domain"/>
    <property type="match status" value="1"/>
</dbReference>
<feature type="domain" description="CHAD" evidence="1">
    <location>
        <begin position="24"/>
        <end position="225"/>
    </location>
</feature>
<comment type="caution">
    <text evidence="2">The sequence shown here is derived from an EMBL/GenBank/DDBJ whole genome shotgun (WGS) entry which is preliminary data.</text>
</comment>
<name>A0A315ZB41_SEDFL</name>
<evidence type="ECO:0000313" key="2">
    <source>
        <dbReference type="EMBL" id="PWJ42273.1"/>
    </source>
</evidence>
<dbReference type="InterPro" id="IPR007899">
    <property type="entry name" value="CHAD_dom"/>
</dbReference>
<dbReference type="EMBL" id="QGDO01000003">
    <property type="protein sequence ID" value="PWJ42273.1"/>
    <property type="molecule type" value="Genomic_DNA"/>
</dbReference>
<dbReference type="Pfam" id="PF05235">
    <property type="entry name" value="CHAD"/>
    <property type="match status" value="1"/>
</dbReference>
<accession>A0A315ZB41</accession>
<dbReference type="RefSeq" id="WP_109619080.1">
    <property type="nucleotide sequence ID" value="NZ_QGDO01000003.1"/>
</dbReference>
<reference evidence="2 3" key="1">
    <citation type="submission" date="2018-03" db="EMBL/GenBank/DDBJ databases">
        <title>Genomic Encyclopedia of Archaeal and Bacterial Type Strains, Phase II (KMG-II): from individual species to whole genera.</title>
        <authorList>
            <person name="Goeker M."/>
        </authorList>
    </citation>
    <scope>NUCLEOTIDE SEQUENCE [LARGE SCALE GENOMIC DNA]</scope>
    <source>
        <strain evidence="2 3">DSM 28229</strain>
    </source>
</reference>
<protein>
    <submittedName>
        <fullName evidence="2">CHAD domain-containing protein</fullName>
    </submittedName>
</protein>
<keyword evidence="3" id="KW-1185">Reference proteome</keyword>
<dbReference type="Proteomes" id="UP000245535">
    <property type="component" value="Unassembled WGS sequence"/>
</dbReference>
<sequence length="275" mass="32805">MIGERVIGYYQEIKESIRVNLNTAYENKDVESIHQMRVSFKQMKSLFNLIKLISENEYDTDDNFKPFHEIYKSAGYLRDVQLQYAEFEKHLTTKDKPYKRLLEFLSKEEEQAFDQFRNEVFEFDLHSLSFIEDRIKVAVKDADEKKVLTQAVNFAQDNVYTMHDIFSEGTKIKRFHKIRTLAKETFYILQFINQQILLTQLVFINHAKLKKLGVVLGKWHDYEVFEKKVIKLNDSHPMFKEPDFLKLTSELHIKKDKLLNRAIDLMHKDGQVVLR</sequence>
<evidence type="ECO:0000313" key="3">
    <source>
        <dbReference type="Proteomes" id="UP000245535"/>
    </source>
</evidence>
<dbReference type="OrthoDB" id="773317at2"/>
<dbReference type="AlphaFoldDB" id="A0A315ZB41"/>
<dbReference type="InterPro" id="IPR038186">
    <property type="entry name" value="CHAD_dom_sf"/>
</dbReference>
<gene>
    <name evidence="2" type="ORF">BC781_103525</name>
</gene>
<proteinExistence type="predicted"/>